<dbReference type="Pfam" id="PF08241">
    <property type="entry name" value="Methyltransf_11"/>
    <property type="match status" value="1"/>
</dbReference>
<dbReference type="EMBL" id="FTNK01000020">
    <property type="protein sequence ID" value="SIR58492.1"/>
    <property type="molecule type" value="Genomic_DNA"/>
</dbReference>
<keyword evidence="2" id="KW-0830">Ubiquinone</keyword>
<dbReference type="Proteomes" id="UP000186666">
    <property type="component" value="Unassembled WGS sequence"/>
</dbReference>
<dbReference type="RefSeq" id="WP_326110681.1">
    <property type="nucleotide sequence ID" value="NZ_FTNK01000020.1"/>
</dbReference>
<evidence type="ECO:0000313" key="3">
    <source>
        <dbReference type="Proteomes" id="UP000186666"/>
    </source>
</evidence>
<name>A0ABY1KCA0_9BACL</name>
<gene>
    <name evidence="2" type="ORF">SAMN05421578_12058</name>
</gene>
<evidence type="ECO:0000259" key="1">
    <source>
        <dbReference type="Pfam" id="PF08241"/>
    </source>
</evidence>
<keyword evidence="3" id="KW-1185">Reference proteome</keyword>
<accession>A0ABY1KCA0</accession>
<organism evidence="2 3">
    <name type="scientific">Paenibacillus macquariensis</name>
    <dbReference type="NCBI Taxonomy" id="948756"/>
    <lineage>
        <taxon>Bacteria</taxon>
        <taxon>Bacillati</taxon>
        <taxon>Bacillota</taxon>
        <taxon>Bacilli</taxon>
        <taxon>Bacillales</taxon>
        <taxon>Paenibacillaceae</taxon>
        <taxon>Paenibacillus</taxon>
    </lineage>
</organism>
<proteinExistence type="predicted"/>
<dbReference type="CDD" id="cd02440">
    <property type="entry name" value="AdoMet_MTases"/>
    <property type="match status" value="1"/>
</dbReference>
<evidence type="ECO:0000313" key="2">
    <source>
        <dbReference type="EMBL" id="SIR58492.1"/>
    </source>
</evidence>
<protein>
    <submittedName>
        <fullName evidence="2">Ubiquinone/menaquinone biosynthesis C-methylase UbiE</fullName>
    </submittedName>
</protein>
<dbReference type="SUPFAM" id="SSF53335">
    <property type="entry name" value="S-adenosyl-L-methionine-dependent methyltransferases"/>
    <property type="match status" value="1"/>
</dbReference>
<sequence length="273" mass="31629">MINPVIEYYDSFGEREWSRLDREPLEFTVNWHYINKYLPATGRILDNGAGPGKYAIALAQEGYRMTLTDITPRFVQIAKEKAQEHGVERLFDGFYEADARDLSEFANESFDASLMLGPLYHLQDETNRRNAVEELHRVTKKEGYVFVAFRSRTNHAFTSLRSPSQWKPNDHMQAIQEFMNDGIFNHTDEGRYTGAYFFKVEEIKPFMESNGFQSINLIGSTNIGTLLNDEQLSYWKEKGPEEYAQLIDFLIRRAEDPSLLGISSHLLYIGRKV</sequence>
<feature type="domain" description="Methyltransferase type 11" evidence="1">
    <location>
        <begin position="45"/>
        <end position="147"/>
    </location>
</feature>
<dbReference type="Gene3D" id="3.40.50.150">
    <property type="entry name" value="Vaccinia Virus protein VP39"/>
    <property type="match status" value="1"/>
</dbReference>
<comment type="caution">
    <text evidence="2">The sequence shown here is derived from an EMBL/GenBank/DDBJ whole genome shotgun (WGS) entry which is preliminary data.</text>
</comment>
<dbReference type="InterPro" id="IPR013216">
    <property type="entry name" value="Methyltransf_11"/>
</dbReference>
<reference evidence="2 3" key="1">
    <citation type="submission" date="2017-01" db="EMBL/GenBank/DDBJ databases">
        <authorList>
            <person name="Varghese N."/>
            <person name="Submissions S."/>
        </authorList>
    </citation>
    <scope>NUCLEOTIDE SEQUENCE [LARGE SCALE GENOMIC DNA]</scope>
    <source>
        <strain evidence="2 3">ATCC 23464</strain>
    </source>
</reference>
<dbReference type="InterPro" id="IPR029063">
    <property type="entry name" value="SAM-dependent_MTases_sf"/>
</dbReference>